<keyword evidence="2" id="KW-0732">Signal</keyword>
<feature type="compositionally biased region" description="Acidic residues" evidence="1">
    <location>
        <begin position="72"/>
        <end position="92"/>
    </location>
</feature>
<feature type="signal peptide" evidence="2">
    <location>
        <begin position="1"/>
        <end position="22"/>
    </location>
</feature>
<dbReference type="AlphaFoldDB" id="A0A7W9ZLR8"/>
<reference evidence="3 4" key="1">
    <citation type="submission" date="2020-08" db="EMBL/GenBank/DDBJ databases">
        <title>Genomic Encyclopedia of Type Strains, Phase IV (KMG-IV): sequencing the most valuable type-strain genomes for metagenomic binning, comparative biology and taxonomic classification.</title>
        <authorList>
            <person name="Goeker M."/>
        </authorList>
    </citation>
    <scope>NUCLEOTIDE SEQUENCE [LARGE SCALE GENOMIC DNA]</scope>
    <source>
        <strain evidence="3 4">DSM 17989</strain>
    </source>
</reference>
<dbReference type="Proteomes" id="UP000536100">
    <property type="component" value="Unassembled WGS sequence"/>
</dbReference>
<feature type="chain" id="PRO_5031529910" evidence="2">
    <location>
        <begin position="23"/>
        <end position="247"/>
    </location>
</feature>
<evidence type="ECO:0000313" key="4">
    <source>
        <dbReference type="Proteomes" id="UP000536100"/>
    </source>
</evidence>
<dbReference type="RefSeq" id="WP_184125759.1">
    <property type="nucleotide sequence ID" value="NZ_CP179441.1"/>
</dbReference>
<name>A0A7W9ZLR8_9SPIR</name>
<evidence type="ECO:0000256" key="2">
    <source>
        <dbReference type="SAM" id="SignalP"/>
    </source>
</evidence>
<evidence type="ECO:0000256" key="1">
    <source>
        <dbReference type="SAM" id="MobiDB-lite"/>
    </source>
</evidence>
<proteinExistence type="predicted"/>
<dbReference type="PROSITE" id="PS51257">
    <property type="entry name" value="PROKAR_LIPOPROTEIN"/>
    <property type="match status" value="1"/>
</dbReference>
<comment type="caution">
    <text evidence="3">The sequence shown here is derived from an EMBL/GenBank/DDBJ whole genome shotgun (WGS) entry which is preliminary data.</text>
</comment>
<protein>
    <submittedName>
        <fullName evidence="3">Chromosome segregation ATPase</fullName>
    </submittedName>
</protein>
<feature type="compositionally biased region" description="Basic and acidic residues" evidence="1">
    <location>
        <begin position="61"/>
        <end position="70"/>
    </location>
</feature>
<gene>
    <name evidence="3" type="ORF">HNP67_001386</name>
</gene>
<dbReference type="EMBL" id="JACHFB010000024">
    <property type="protein sequence ID" value="MBB6213891.1"/>
    <property type="molecule type" value="Genomic_DNA"/>
</dbReference>
<sequence length="247" mass="28326">MNKKMFTICVVFALIVSCKNYASGEDVKKSLEQSEQELKKQVKGFLDTKKEEFFVDFEKPEAKVQPKADELVQADESQEQGEDQAVQEEPEDSELKEIEKQIRELKEKIEKSDGKTTIGKYCEYEEEIKKIREKIKELQNEEKKGKLETELKELDESLEKKKKERKKELEETKKKFEEYKEQVEGAGGRSEGDRAKNQGNIGVTAWQLANKLGFKGVTGGGNSSDTGDMTKKTIENALQKIDEELKK</sequence>
<organism evidence="3 4">
    <name type="scientific">Borreliella californiensis</name>
    <dbReference type="NCBI Taxonomy" id="373543"/>
    <lineage>
        <taxon>Bacteria</taxon>
        <taxon>Pseudomonadati</taxon>
        <taxon>Spirochaetota</taxon>
        <taxon>Spirochaetia</taxon>
        <taxon>Spirochaetales</taxon>
        <taxon>Borreliaceae</taxon>
        <taxon>Borreliella</taxon>
    </lineage>
</organism>
<evidence type="ECO:0000313" key="3">
    <source>
        <dbReference type="EMBL" id="MBB6213891.1"/>
    </source>
</evidence>
<feature type="region of interest" description="Disordered" evidence="1">
    <location>
        <begin position="61"/>
        <end position="97"/>
    </location>
</feature>
<accession>A0A7W9ZLR8</accession>